<evidence type="ECO:0000256" key="2">
    <source>
        <dbReference type="PROSITE-ProRule" id="PRU00169"/>
    </source>
</evidence>
<organism evidence="4 5">
    <name type="scientific">Zhengella mangrovi</name>
    <dbReference type="NCBI Taxonomy" id="1982044"/>
    <lineage>
        <taxon>Bacteria</taxon>
        <taxon>Pseudomonadati</taxon>
        <taxon>Pseudomonadota</taxon>
        <taxon>Alphaproteobacteria</taxon>
        <taxon>Hyphomicrobiales</taxon>
        <taxon>Notoacmeibacteraceae</taxon>
        <taxon>Zhengella</taxon>
    </lineage>
</organism>
<dbReference type="EMBL" id="PDVP01000004">
    <property type="protein sequence ID" value="PHP67221.1"/>
    <property type="molecule type" value="Genomic_DNA"/>
</dbReference>
<keyword evidence="1 2" id="KW-0597">Phosphoprotein</keyword>
<feature type="domain" description="Response regulatory" evidence="3">
    <location>
        <begin position="3"/>
        <end position="117"/>
    </location>
</feature>
<dbReference type="InterPro" id="IPR050595">
    <property type="entry name" value="Bact_response_regulator"/>
</dbReference>
<dbReference type="RefSeq" id="WP_099306048.1">
    <property type="nucleotide sequence ID" value="NZ_PDVP01000004.1"/>
</dbReference>
<dbReference type="OrthoDB" id="9802155at2"/>
<dbReference type="Proteomes" id="UP000221168">
    <property type="component" value="Unassembled WGS sequence"/>
</dbReference>
<feature type="modified residue" description="4-aspartylphosphate" evidence="2">
    <location>
        <position position="52"/>
    </location>
</feature>
<protein>
    <submittedName>
        <fullName evidence="4">Response regulator</fullName>
    </submittedName>
</protein>
<dbReference type="Pfam" id="PF00072">
    <property type="entry name" value="Response_reg"/>
    <property type="match status" value="1"/>
</dbReference>
<evidence type="ECO:0000313" key="5">
    <source>
        <dbReference type="Proteomes" id="UP000221168"/>
    </source>
</evidence>
<dbReference type="NCBIfam" id="NF046022">
    <property type="entry name" value="RespRegCpdRBruc"/>
    <property type="match status" value="1"/>
</dbReference>
<dbReference type="PANTHER" id="PTHR44591:SF21">
    <property type="entry name" value="TWO-COMPONENT RESPONSE REGULATOR"/>
    <property type="match status" value="1"/>
</dbReference>
<sequence>MTRILLAEDDNDMRRFLVKALEKAGYDVCDFDNGASAFERLREEPFNLLLTDIVMPEMDGIELARRATEIDPDLKVMFITGFAAVALNPDSKAPKDARILSKPFHLRDLVAEVSKMLEAA</sequence>
<evidence type="ECO:0000313" key="4">
    <source>
        <dbReference type="EMBL" id="PHP67221.1"/>
    </source>
</evidence>
<reference evidence="4 5" key="1">
    <citation type="submission" date="2017-10" db="EMBL/GenBank/DDBJ databases">
        <title>Sedimentibacterium mangrovi gen. nov., sp. nov., a novel member of family Phyllobacteriacea isolated from mangrove sediment.</title>
        <authorList>
            <person name="Liao H."/>
            <person name="Tian Y."/>
        </authorList>
    </citation>
    <scope>NUCLEOTIDE SEQUENCE [LARGE SCALE GENOMIC DNA]</scope>
    <source>
        <strain evidence="4 5">X9-2-2</strain>
    </source>
</reference>
<name>A0A2G1QP21_9HYPH</name>
<accession>A0A2G1QP21</accession>
<dbReference type="Gene3D" id="3.40.50.2300">
    <property type="match status" value="1"/>
</dbReference>
<evidence type="ECO:0000256" key="1">
    <source>
        <dbReference type="ARBA" id="ARBA00022553"/>
    </source>
</evidence>
<dbReference type="SMART" id="SM00448">
    <property type="entry name" value="REC"/>
    <property type="match status" value="1"/>
</dbReference>
<keyword evidence="5" id="KW-1185">Reference proteome</keyword>
<dbReference type="AlphaFoldDB" id="A0A2G1QP21"/>
<gene>
    <name evidence="4" type="ORF">CSC94_09240</name>
</gene>
<dbReference type="InterPro" id="IPR001789">
    <property type="entry name" value="Sig_transdc_resp-reg_receiver"/>
</dbReference>
<evidence type="ECO:0000259" key="3">
    <source>
        <dbReference type="PROSITE" id="PS50110"/>
    </source>
</evidence>
<dbReference type="PROSITE" id="PS50110">
    <property type="entry name" value="RESPONSE_REGULATORY"/>
    <property type="match status" value="1"/>
</dbReference>
<comment type="caution">
    <text evidence="4">The sequence shown here is derived from an EMBL/GenBank/DDBJ whole genome shotgun (WGS) entry which is preliminary data.</text>
</comment>
<dbReference type="SUPFAM" id="SSF52172">
    <property type="entry name" value="CheY-like"/>
    <property type="match status" value="1"/>
</dbReference>
<dbReference type="GO" id="GO:0000160">
    <property type="term" value="P:phosphorelay signal transduction system"/>
    <property type="evidence" value="ECO:0007669"/>
    <property type="project" value="InterPro"/>
</dbReference>
<dbReference type="PANTHER" id="PTHR44591">
    <property type="entry name" value="STRESS RESPONSE REGULATOR PROTEIN 1"/>
    <property type="match status" value="1"/>
</dbReference>
<dbReference type="InterPro" id="IPR011006">
    <property type="entry name" value="CheY-like_superfamily"/>
</dbReference>
<proteinExistence type="predicted"/>